<evidence type="ECO:0000259" key="10">
    <source>
        <dbReference type="Pfam" id="PF17917"/>
    </source>
</evidence>
<dbReference type="InterPro" id="IPR041373">
    <property type="entry name" value="RT_RNaseH"/>
</dbReference>
<keyword evidence="5" id="KW-0255">Endonuclease</keyword>
<feature type="region of interest" description="Disordered" evidence="8">
    <location>
        <begin position="1"/>
        <end position="68"/>
    </location>
</feature>
<gene>
    <name evidence="11" type="ORF">Tci_059445</name>
</gene>
<organism evidence="11">
    <name type="scientific">Tanacetum cinerariifolium</name>
    <name type="common">Dalmatian daisy</name>
    <name type="synonym">Chrysanthemum cinerariifolium</name>
    <dbReference type="NCBI Taxonomy" id="118510"/>
    <lineage>
        <taxon>Eukaryota</taxon>
        <taxon>Viridiplantae</taxon>
        <taxon>Streptophyta</taxon>
        <taxon>Embryophyta</taxon>
        <taxon>Tracheophyta</taxon>
        <taxon>Spermatophyta</taxon>
        <taxon>Magnoliopsida</taxon>
        <taxon>eudicotyledons</taxon>
        <taxon>Gunneridae</taxon>
        <taxon>Pentapetalae</taxon>
        <taxon>asterids</taxon>
        <taxon>campanulids</taxon>
        <taxon>Asterales</taxon>
        <taxon>Asteraceae</taxon>
        <taxon>Asteroideae</taxon>
        <taxon>Anthemideae</taxon>
        <taxon>Anthemidinae</taxon>
        <taxon>Tanacetum</taxon>
    </lineage>
</organism>
<evidence type="ECO:0000313" key="11">
    <source>
        <dbReference type="EMBL" id="GEU87467.1"/>
    </source>
</evidence>
<dbReference type="SUPFAM" id="SSF56672">
    <property type="entry name" value="DNA/RNA polymerases"/>
    <property type="match status" value="1"/>
</dbReference>
<dbReference type="InterPro" id="IPR005162">
    <property type="entry name" value="Retrotrans_gag_dom"/>
</dbReference>
<keyword evidence="7 11" id="KW-0695">RNA-directed DNA polymerase</keyword>
<dbReference type="Gene3D" id="1.10.340.70">
    <property type="match status" value="1"/>
</dbReference>
<feature type="compositionally biased region" description="Polar residues" evidence="8">
    <location>
        <begin position="1"/>
        <end position="19"/>
    </location>
</feature>
<feature type="compositionally biased region" description="Basic and acidic residues" evidence="8">
    <location>
        <begin position="49"/>
        <end position="61"/>
    </location>
</feature>
<evidence type="ECO:0000256" key="2">
    <source>
        <dbReference type="ARBA" id="ARBA00022679"/>
    </source>
</evidence>
<keyword evidence="3" id="KW-0548">Nucleotidyltransferase</keyword>
<dbReference type="InterPro" id="IPR043502">
    <property type="entry name" value="DNA/RNA_pol_sf"/>
</dbReference>
<protein>
    <recommendedName>
        <fullName evidence="1">RNA-directed DNA polymerase</fullName>
        <ecNumber evidence="1">2.7.7.49</ecNumber>
    </recommendedName>
</protein>
<dbReference type="EMBL" id="BKCJ010009545">
    <property type="protein sequence ID" value="GEU87467.1"/>
    <property type="molecule type" value="Genomic_DNA"/>
</dbReference>
<reference evidence="11" key="1">
    <citation type="journal article" date="2019" name="Sci. Rep.">
        <title>Draft genome of Tanacetum cinerariifolium, the natural source of mosquito coil.</title>
        <authorList>
            <person name="Yamashiro T."/>
            <person name="Shiraishi A."/>
            <person name="Satake H."/>
            <person name="Nakayama K."/>
        </authorList>
    </citation>
    <scope>NUCLEOTIDE SEQUENCE</scope>
</reference>
<dbReference type="InterPro" id="IPR043128">
    <property type="entry name" value="Rev_trsase/Diguanyl_cyclase"/>
</dbReference>
<dbReference type="Gene3D" id="2.40.70.10">
    <property type="entry name" value="Acid Proteases"/>
    <property type="match status" value="1"/>
</dbReference>
<dbReference type="Pfam" id="PF17917">
    <property type="entry name" value="RT_RNaseH"/>
    <property type="match status" value="1"/>
</dbReference>
<evidence type="ECO:0000256" key="3">
    <source>
        <dbReference type="ARBA" id="ARBA00022695"/>
    </source>
</evidence>
<dbReference type="Pfam" id="PF03732">
    <property type="entry name" value="Retrotrans_gag"/>
    <property type="match status" value="1"/>
</dbReference>
<feature type="compositionally biased region" description="Polar residues" evidence="8">
    <location>
        <begin position="751"/>
        <end position="773"/>
    </location>
</feature>
<feature type="domain" description="Retrotransposon gag" evidence="9">
    <location>
        <begin position="607"/>
        <end position="684"/>
    </location>
</feature>
<evidence type="ECO:0000256" key="6">
    <source>
        <dbReference type="ARBA" id="ARBA00022801"/>
    </source>
</evidence>
<dbReference type="Gene3D" id="3.30.70.270">
    <property type="match status" value="1"/>
</dbReference>
<feature type="compositionally biased region" description="Polar residues" evidence="8">
    <location>
        <begin position="27"/>
        <end position="48"/>
    </location>
</feature>
<evidence type="ECO:0000256" key="7">
    <source>
        <dbReference type="ARBA" id="ARBA00022918"/>
    </source>
</evidence>
<keyword evidence="4" id="KW-0540">Nuclease</keyword>
<dbReference type="PANTHER" id="PTHR33067:SF9">
    <property type="entry name" value="RNA-DIRECTED DNA POLYMERASE"/>
    <property type="match status" value="1"/>
</dbReference>
<name>A0A6L2NPG2_TANCI</name>
<dbReference type="InterPro" id="IPR021109">
    <property type="entry name" value="Peptidase_aspartic_dom_sf"/>
</dbReference>
<keyword evidence="2" id="KW-0808">Transferase</keyword>
<feature type="domain" description="Reverse transcriptase RNase H-like" evidence="10">
    <location>
        <begin position="973"/>
        <end position="1008"/>
    </location>
</feature>
<dbReference type="EC" id="2.7.7.49" evidence="1"/>
<dbReference type="Gene3D" id="3.10.10.10">
    <property type="entry name" value="HIV Type 1 Reverse Transcriptase, subunit A, domain 1"/>
    <property type="match status" value="1"/>
</dbReference>
<keyword evidence="6" id="KW-0378">Hydrolase</keyword>
<evidence type="ECO:0000259" key="9">
    <source>
        <dbReference type="Pfam" id="PF03732"/>
    </source>
</evidence>
<dbReference type="GO" id="GO:0016787">
    <property type="term" value="F:hydrolase activity"/>
    <property type="evidence" value="ECO:0007669"/>
    <property type="project" value="UniProtKB-KW"/>
</dbReference>
<feature type="region of interest" description="Disordered" evidence="8">
    <location>
        <begin position="750"/>
        <end position="773"/>
    </location>
</feature>
<evidence type="ECO:0000256" key="1">
    <source>
        <dbReference type="ARBA" id="ARBA00012493"/>
    </source>
</evidence>
<dbReference type="PANTHER" id="PTHR33067">
    <property type="entry name" value="RNA-DIRECTED DNA POLYMERASE-RELATED"/>
    <property type="match status" value="1"/>
</dbReference>
<dbReference type="GO" id="GO:0003964">
    <property type="term" value="F:RNA-directed DNA polymerase activity"/>
    <property type="evidence" value="ECO:0007669"/>
    <property type="project" value="UniProtKB-KW"/>
</dbReference>
<dbReference type="GO" id="GO:0004519">
    <property type="term" value="F:endonuclease activity"/>
    <property type="evidence" value="ECO:0007669"/>
    <property type="project" value="UniProtKB-KW"/>
</dbReference>
<proteinExistence type="predicted"/>
<evidence type="ECO:0000256" key="4">
    <source>
        <dbReference type="ARBA" id="ARBA00022722"/>
    </source>
</evidence>
<evidence type="ECO:0000256" key="8">
    <source>
        <dbReference type="SAM" id="MobiDB-lite"/>
    </source>
</evidence>
<accession>A0A6L2NPG2</accession>
<sequence length="1331" mass="150800">MNTASSSGSGTLPRNTITNPKEDLKGITTQSGIAYQGPTIPTTSSSSKVVERETEVTKDTVPHTNNKSTKDVQPLVVQIETQVPNYEPVVAPVVEPVEAPVSAPKPNPKPSIPYLSRLHYQKLRDKANDQKEKFFQIFQDLNFNISFTDALILMPNFGLTIKSLLTNKENLFELARTPLNEHCSAVLLKKLLEKLRDPGKFLIPCDFPGMDECLDLADLSASIHLMSLSAWNKLSLLQLSPTCMTLELADRSISLNRIDVIDVACEEYSQEVLGFSVSGNPTPSTKPIISTSSPTLTPFRDSDFLLEETDAFLAIEDEPISPKIDDSFYDLEGDILLLEEFLNDDPSSPPLPPQELKVVEPNNEKSSIDEPPVVELKDLPPHLEYAFLEDSNGEDDFKPAVQHQRRVNLKIHEVIKKETPKIKKRPPSRVLMERLPTVVCLSAYAMHRASSKGKTKRIHDSKIKYRIFNVGDRVLLFISRLKIFSSKLKTHWTGPFPVTQVFPYGTVELSQIDGTNFKPRWENDPGKLVAALDSLRAPTDGYEDAIVVLAITADNFELKHGLLTLVQNKQLFGHDKEDPHAHIHYFNKITSTLKFPNVPNMSIKLMLFPFSLEGAARIWLEKEPPRSIFTCDDLVSKFINQFFPPSKTSSLRNEITNFQQRFDESFSEAWDKFKDLLRAFPHHGNFLDIIPHECLSIIESKSKVRHLRDKPVVAKVSTNSSTSGVLPDVAELKDMVKALLLDKKRPKATKDTVNLTNNGNTEDVQPQAIQSESPVSIAEPEIAPVITPKPNPKASISYPSRRIDERNRMAECLALADLGDSINLMPFSVWKRLSLLDLTPMCMTLELANRSISRPVGVAEDVYVKVEDHSLKLALIDVFEGNNKLPVIISKDLSVEEKTALLTVLNPISQPSLGNFLISREKTTFTCPYEMFAYRRIPFGLCNAPGMFQRKMLKRCEDTNLCLNWEKSHFMVNKTMTEAESKYTTTKKEMLAVVYAFKKFQSYLILNKSIEFTFKVVDTKGAKNLTANHLSRLENPYQNVLDPKEINESFLLETLNLFSTCGNQSTLWFADFANYHAGNFIVKGISSQQKSKFFKDLKHYLWDDHYLFKIYVDQVIRRCVSGQEAVEILKACHFGPTGGENRASWSDKLDDALWAFQTAYKTPIGCTPCKLVYEKACHPPIELEHKAYWALKHANFDLKTAVIRRCVHGQEAIDILKACYYGPTWGHHDPNYTAKKVFDSEFYWPTIYRDAYDLVKSCDLFNVRERFHNEMKCLKIPSKFARFSTFGASISWGRSRLHEGTNIYSWLSITCRNGLKRKRSPPMTPELFANS</sequence>
<comment type="caution">
    <text evidence="11">The sequence shown here is derived from an EMBL/GenBank/DDBJ whole genome shotgun (WGS) entry which is preliminary data.</text>
</comment>
<evidence type="ECO:0000256" key="5">
    <source>
        <dbReference type="ARBA" id="ARBA00022759"/>
    </source>
</evidence>